<gene>
    <name evidence="3" type="ORF">IGS67_07040</name>
</gene>
<feature type="transmembrane region" description="Helical" evidence="1">
    <location>
        <begin position="681"/>
        <end position="699"/>
    </location>
</feature>
<feature type="transmembrane region" description="Helical" evidence="1">
    <location>
        <begin position="435"/>
        <end position="455"/>
    </location>
</feature>
<feature type="transmembrane region" description="Helical" evidence="1">
    <location>
        <begin position="408"/>
        <end position="428"/>
    </location>
</feature>
<feature type="transmembrane region" description="Helical" evidence="1">
    <location>
        <begin position="562"/>
        <end position="582"/>
    </location>
</feature>
<feature type="transmembrane region" description="Helical" evidence="1">
    <location>
        <begin position="510"/>
        <end position="529"/>
    </location>
</feature>
<evidence type="ECO:0000313" key="3">
    <source>
        <dbReference type="EMBL" id="MBD9699244.1"/>
    </source>
</evidence>
<name>A0ABR9DQ35_9MICO</name>
<sequence length="726" mass="71983">MRALLLSVLAVALVAVAPVAAVAAPGGTAPDVVLLGTTGLQWEDVDPTTTPALHDLATRGALGSTAVRSLRTSTCPADGWLSLSAATRAVDVDLRGSSGVDLLPFGDCRALTDPGADGRIPAWDVFTSVDARGSYGAVPGTVGDALTSAGRTTAALGPGAAIALAGTDGRVTGTYAPVDPADAAALSAATADALAHSDVVVVDLGAVRGTTAAERAPSLALVEQAAAVVRDALDASAPTTLLVASVADAFAAPRLQVGAASGPGVGSPAAGSALTSASTRQPGYVITADWARTLLAAAGADGGVRTTGAVVTGSDTGRSAPDAIAAARDDSVRTVAVRALVSPHYVGYALLIVTPVLLAGLVVRRRTNRGPSPRTTRAVHVAALVGAAVPLAATLAGLVPWWRTQIPWVTLVGIVVTLAAVTAGLALARPVARTTLGGVGLVAGLTVLVLVADVLTGSRLQLNGVIGTQALVAGRFYGVNNTSFALLGAATPFLGVALASPLVARGRRRLGALVAVATGLVVVIVDGLPSLGADFGGPPALVPGIAVTALLVAGVRLTWQRVLGVLGAGAVVVAAFAIADWLRPEAARTHLGAFVQQVLDGEGLDVVARKLSQNIGGIISSPAAIAGVIVGGLLLWAGFRWRVLPVEPVRETVVAQPLVGAALAGACTTLALGFAVNDSGILVPLVGLALVIPLVLAEWTSHLRGRAAQAGAVGISRSTSATPDAS</sequence>
<keyword evidence="1" id="KW-1133">Transmembrane helix</keyword>
<comment type="caution">
    <text evidence="3">The sequence shown here is derived from an EMBL/GenBank/DDBJ whole genome shotgun (WGS) entry which is preliminary data.</text>
</comment>
<feature type="transmembrane region" description="Helical" evidence="1">
    <location>
        <begin position="345"/>
        <end position="363"/>
    </location>
</feature>
<keyword evidence="2" id="KW-0732">Signal</keyword>
<feature type="signal peptide" evidence="2">
    <location>
        <begin position="1"/>
        <end position="23"/>
    </location>
</feature>
<dbReference type="EMBL" id="JACZDF010000003">
    <property type="protein sequence ID" value="MBD9699244.1"/>
    <property type="molecule type" value="Genomic_DNA"/>
</dbReference>
<feature type="transmembrane region" description="Helical" evidence="1">
    <location>
        <begin position="615"/>
        <end position="637"/>
    </location>
</feature>
<protein>
    <submittedName>
        <fullName evidence="3">Uncharacterized protein</fullName>
    </submittedName>
</protein>
<evidence type="ECO:0000256" key="2">
    <source>
        <dbReference type="SAM" id="SignalP"/>
    </source>
</evidence>
<feature type="transmembrane region" description="Helical" evidence="1">
    <location>
        <begin position="658"/>
        <end position="675"/>
    </location>
</feature>
<feature type="transmembrane region" description="Helical" evidence="1">
    <location>
        <begin position="535"/>
        <end position="555"/>
    </location>
</feature>
<feature type="transmembrane region" description="Helical" evidence="1">
    <location>
        <begin position="383"/>
        <end position="402"/>
    </location>
</feature>
<evidence type="ECO:0000256" key="1">
    <source>
        <dbReference type="SAM" id="Phobius"/>
    </source>
</evidence>
<keyword evidence="1" id="KW-0472">Membrane</keyword>
<dbReference type="Proteomes" id="UP000642107">
    <property type="component" value="Unassembled WGS sequence"/>
</dbReference>
<keyword evidence="1" id="KW-0812">Transmembrane</keyword>
<feature type="transmembrane region" description="Helical" evidence="1">
    <location>
        <begin position="484"/>
        <end position="503"/>
    </location>
</feature>
<accession>A0ABR9DQ35</accession>
<keyword evidence="4" id="KW-1185">Reference proteome</keyword>
<dbReference type="RefSeq" id="WP_192279151.1">
    <property type="nucleotide sequence ID" value="NZ_JACZDF010000003.1"/>
</dbReference>
<evidence type="ECO:0000313" key="4">
    <source>
        <dbReference type="Proteomes" id="UP000642107"/>
    </source>
</evidence>
<organism evidence="3 4">
    <name type="scientific">Flavimobilis rhizosphaerae</name>
    <dbReference type="NCBI Taxonomy" id="2775421"/>
    <lineage>
        <taxon>Bacteria</taxon>
        <taxon>Bacillati</taxon>
        <taxon>Actinomycetota</taxon>
        <taxon>Actinomycetes</taxon>
        <taxon>Micrococcales</taxon>
        <taxon>Jonesiaceae</taxon>
        <taxon>Flavimobilis</taxon>
    </lineage>
</organism>
<reference evidence="3 4" key="1">
    <citation type="submission" date="2020-09" db="EMBL/GenBank/DDBJ databases">
        <title>Flavimobilis rhizosphaerae sp. nov., isolated from rhizosphere soil of Spartina alterniflora.</title>
        <authorList>
            <person name="Hanqin C."/>
        </authorList>
    </citation>
    <scope>NUCLEOTIDE SEQUENCE [LARGE SCALE GENOMIC DNA]</scope>
    <source>
        <strain evidence="3 4">GY 10621</strain>
    </source>
</reference>
<proteinExistence type="predicted"/>
<feature type="chain" id="PRO_5046227694" evidence="2">
    <location>
        <begin position="24"/>
        <end position="726"/>
    </location>
</feature>